<gene>
    <name evidence="6" type="primary">WDR63_2</name>
    <name evidence="6" type="ORF">TNIN_432501</name>
</gene>
<protein>
    <submittedName>
        <fullName evidence="6">WD repeat-containing protein 63</fullName>
    </submittedName>
</protein>
<name>A0A8X6J5C8_9ARAC</name>
<dbReference type="SUPFAM" id="SSF50978">
    <property type="entry name" value="WD40 repeat-like"/>
    <property type="match status" value="1"/>
</dbReference>
<dbReference type="EMBL" id="BMAV01024876">
    <property type="protein sequence ID" value="GFS36852.1"/>
    <property type="molecule type" value="Genomic_DNA"/>
</dbReference>
<dbReference type="GO" id="GO:0036156">
    <property type="term" value="C:inner dynein arm"/>
    <property type="evidence" value="ECO:0007669"/>
    <property type="project" value="TreeGrafter"/>
</dbReference>
<dbReference type="InterPro" id="IPR050687">
    <property type="entry name" value="Dynein_IC"/>
</dbReference>
<dbReference type="SMART" id="SM00320">
    <property type="entry name" value="WD40"/>
    <property type="match status" value="3"/>
</dbReference>
<keyword evidence="2" id="KW-0963">Cytoplasm</keyword>
<dbReference type="OrthoDB" id="6427832at2759"/>
<dbReference type="GO" id="GO:0036159">
    <property type="term" value="P:inner dynein arm assembly"/>
    <property type="evidence" value="ECO:0007669"/>
    <property type="project" value="TreeGrafter"/>
</dbReference>
<dbReference type="GO" id="GO:0045503">
    <property type="term" value="F:dynein light chain binding"/>
    <property type="evidence" value="ECO:0007669"/>
    <property type="project" value="TreeGrafter"/>
</dbReference>
<evidence type="ECO:0000256" key="3">
    <source>
        <dbReference type="ARBA" id="ARBA00022574"/>
    </source>
</evidence>
<comment type="subcellular location">
    <subcellularLocation>
        <location evidence="1">Cytoplasm</location>
    </subcellularLocation>
</comment>
<dbReference type="AlphaFoldDB" id="A0A8X6J5C8"/>
<dbReference type="InterPro" id="IPR015943">
    <property type="entry name" value="WD40/YVTN_repeat-like_dom_sf"/>
</dbReference>
<organism evidence="6 7">
    <name type="scientific">Trichonephila inaurata madagascariensis</name>
    <dbReference type="NCBI Taxonomy" id="2747483"/>
    <lineage>
        <taxon>Eukaryota</taxon>
        <taxon>Metazoa</taxon>
        <taxon>Ecdysozoa</taxon>
        <taxon>Arthropoda</taxon>
        <taxon>Chelicerata</taxon>
        <taxon>Arachnida</taxon>
        <taxon>Araneae</taxon>
        <taxon>Araneomorphae</taxon>
        <taxon>Entelegynae</taxon>
        <taxon>Araneoidea</taxon>
        <taxon>Nephilidae</taxon>
        <taxon>Trichonephila</taxon>
        <taxon>Trichonephila inaurata</taxon>
    </lineage>
</organism>
<evidence type="ECO:0000256" key="1">
    <source>
        <dbReference type="ARBA" id="ARBA00004496"/>
    </source>
</evidence>
<evidence type="ECO:0000256" key="2">
    <source>
        <dbReference type="ARBA" id="ARBA00022490"/>
    </source>
</evidence>
<keyword evidence="5" id="KW-0175">Coiled coil</keyword>
<evidence type="ECO:0000256" key="5">
    <source>
        <dbReference type="SAM" id="Coils"/>
    </source>
</evidence>
<keyword evidence="7" id="KW-1185">Reference proteome</keyword>
<proteinExistence type="predicted"/>
<keyword evidence="4" id="KW-0677">Repeat</keyword>
<dbReference type="GO" id="GO:0060294">
    <property type="term" value="P:cilium movement involved in cell motility"/>
    <property type="evidence" value="ECO:0007669"/>
    <property type="project" value="TreeGrafter"/>
</dbReference>
<comment type="caution">
    <text evidence="6">The sequence shown here is derived from an EMBL/GenBank/DDBJ whole genome shotgun (WGS) entry which is preliminary data.</text>
</comment>
<reference evidence="6" key="1">
    <citation type="submission" date="2020-08" db="EMBL/GenBank/DDBJ databases">
        <title>Multicomponent nature underlies the extraordinary mechanical properties of spider dragline silk.</title>
        <authorList>
            <person name="Kono N."/>
            <person name="Nakamura H."/>
            <person name="Mori M."/>
            <person name="Yoshida Y."/>
            <person name="Ohtoshi R."/>
            <person name="Malay A.D."/>
            <person name="Moran D.A.P."/>
            <person name="Tomita M."/>
            <person name="Numata K."/>
            <person name="Arakawa K."/>
        </authorList>
    </citation>
    <scope>NUCLEOTIDE SEQUENCE</scope>
</reference>
<keyword evidence="3" id="KW-0853">WD repeat</keyword>
<dbReference type="PANTHER" id="PTHR12442">
    <property type="entry name" value="DYNEIN INTERMEDIATE CHAIN"/>
    <property type="match status" value="1"/>
</dbReference>
<dbReference type="GO" id="GO:0045504">
    <property type="term" value="F:dynein heavy chain binding"/>
    <property type="evidence" value="ECO:0007669"/>
    <property type="project" value="TreeGrafter"/>
</dbReference>
<evidence type="ECO:0000313" key="6">
    <source>
        <dbReference type="EMBL" id="GFS36852.1"/>
    </source>
</evidence>
<dbReference type="Gene3D" id="2.130.10.10">
    <property type="entry name" value="YVTN repeat-like/Quinoprotein amine dehydrogenase"/>
    <property type="match status" value="2"/>
</dbReference>
<evidence type="ECO:0000313" key="7">
    <source>
        <dbReference type="Proteomes" id="UP000886998"/>
    </source>
</evidence>
<dbReference type="InterPro" id="IPR036322">
    <property type="entry name" value="WD40_repeat_dom_sf"/>
</dbReference>
<dbReference type="Proteomes" id="UP000886998">
    <property type="component" value="Unassembled WGS sequence"/>
</dbReference>
<accession>A0A8X6J5C8</accession>
<evidence type="ECO:0000256" key="4">
    <source>
        <dbReference type="ARBA" id="ARBA00022737"/>
    </source>
</evidence>
<sequence>MDSGSISEIEKQKSIQEIEKQKSIQEIEKQKSIQEIEKQKSIQEIERIDSEIDKEVKDEQYDDFKTKIEILVQVGKDELRSCTLTDCYTTDRPGLHLEILPKVIFEAVDGETSVEEIDVQKPIFRQTVDQGTQASIEYKSSKAQTLRRRMVNSWSQYEPRLFTEQDIESHLNQPSFQIFRENTEESILESLVQNSIADSFFWDLTSLYDEETTTEDEEKHLILLLEYFDDISVIKFNPVKPNLLAAGSLSGQLVLWDVKPDTYMTESDDNDKFNSLAGFTTPPVARCIAIGSMDHMHKYGITDLLWVPPNVEISFRGDIVKDAPGGFQIITSGLDGQIQVLPPEGKKSLSLTCFVLRETHESINNENENKPYPTSEFYAGCDDGKLLCGSFKLVRDDAGKYVVQQPEYFKSSLGGAITVLACSPFINDVLLSTGGKTIAIWKHNIKKSLDISSNICTWRVRNAYITSGQWSPTKPALFLLGLQDGSIEIWDLACNLYEPCASSFISTSAIKSVSIQSLNENEHIVAAGDSKGIVYTMNLLPRFWTPGENELQKICQLIETETNRILKQTAASPVALETPKKQIEKKPSKKIQLEDDAKTEETAMDDNFKEFLKLQKTELIAMGLLEEETASEEEIE</sequence>
<dbReference type="InterPro" id="IPR001680">
    <property type="entry name" value="WD40_rpt"/>
</dbReference>
<feature type="coiled-coil region" evidence="5">
    <location>
        <begin position="15"/>
        <end position="44"/>
    </location>
</feature>
<dbReference type="PANTHER" id="PTHR12442:SF5">
    <property type="entry name" value="DYNEIN AXONEMAL INTERMEDIATE CHAIN 3"/>
    <property type="match status" value="1"/>
</dbReference>